<dbReference type="AlphaFoldDB" id="A0A2P2NAW5"/>
<reference evidence="1" key="1">
    <citation type="submission" date="2018-02" db="EMBL/GenBank/DDBJ databases">
        <title>Rhizophora mucronata_Transcriptome.</title>
        <authorList>
            <person name="Meera S.P."/>
            <person name="Sreeshan A."/>
            <person name="Augustine A."/>
        </authorList>
    </citation>
    <scope>NUCLEOTIDE SEQUENCE</scope>
    <source>
        <tissue evidence="1">Leaf</tissue>
    </source>
</reference>
<evidence type="ECO:0000313" key="1">
    <source>
        <dbReference type="EMBL" id="MBX39540.1"/>
    </source>
</evidence>
<accession>A0A2P2NAW5</accession>
<sequence>MRFHWCLYEAKNMFQCHVLLQCQPMPLESVTVWMASYL</sequence>
<dbReference type="EMBL" id="GGEC01059056">
    <property type="protein sequence ID" value="MBX39540.1"/>
    <property type="molecule type" value="Transcribed_RNA"/>
</dbReference>
<protein>
    <submittedName>
        <fullName evidence="1">Uncharacterized protein</fullName>
    </submittedName>
</protein>
<name>A0A2P2NAW5_RHIMU</name>
<proteinExistence type="predicted"/>
<organism evidence="1">
    <name type="scientific">Rhizophora mucronata</name>
    <name type="common">Asiatic mangrove</name>
    <dbReference type="NCBI Taxonomy" id="61149"/>
    <lineage>
        <taxon>Eukaryota</taxon>
        <taxon>Viridiplantae</taxon>
        <taxon>Streptophyta</taxon>
        <taxon>Embryophyta</taxon>
        <taxon>Tracheophyta</taxon>
        <taxon>Spermatophyta</taxon>
        <taxon>Magnoliopsida</taxon>
        <taxon>eudicotyledons</taxon>
        <taxon>Gunneridae</taxon>
        <taxon>Pentapetalae</taxon>
        <taxon>rosids</taxon>
        <taxon>fabids</taxon>
        <taxon>Malpighiales</taxon>
        <taxon>Rhizophoraceae</taxon>
        <taxon>Rhizophora</taxon>
    </lineage>
</organism>